<dbReference type="PANTHER" id="PTHR47738:SF1">
    <property type="entry name" value="NITROGEN REGULATORY PROTEIN"/>
    <property type="match status" value="1"/>
</dbReference>
<organism evidence="2 3">
    <name type="scientific">Brevundimonas nasdae</name>
    <dbReference type="NCBI Taxonomy" id="172043"/>
    <lineage>
        <taxon>Bacteria</taxon>
        <taxon>Pseudomonadati</taxon>
        <taxon>Pseudomonadota</taxon>
        <taxon>Alphaproteobacteria</taxon>
        <taxon>Caulobacterales</taxon>
        <taxon>Caulobacteraceae</taxon>
        <taxon>Brevundimonas</taxon>
    </lineage>
</organism>
<gene>
    <name evidence="2" type="ORF">RM53_04835</name>
</gene>
<feature type="domain" description="PTS EIIA type-2" evidence="1">
    <location>
        <begin position="5"/>
        <end position="148"/>
    </location>
</feature>
<dbReference type="Proteomes" id="UP000031166">
    <property type="component" value="Unassembled WGS sequence"/>
</dbReference>
<dbReference type="PROSITE" id="PS51094">
    <property type="entry name" value="PTS_EIIA_TYPE_2"/>
    <property type="match status" value="1"/>
</dbReference>
<dbReference type="Pfam" id="PF00359">
    <property type="entry name" value="PTS_EIIA_2"/>
    <property type="match status" value="1"/>
</dbReference>
<dbReference type="EMBL" id="JWSY01000005">
    <property type="protein sequence ID" value="KIC59737.1"/>
    <property type="molecule type" value="Genomic_DNA"/>
</dbReference>
<evidence type="ECO:0000259" key="1">
    <source>
        <dbReference type="PROSITE" id="PS51094"/>
    </source>
</evidence>
<dbReference type="SUPFAM" id="SSF55804">
    <property type="entry name" value="Phoshotransferase/anion transport protein"/>
    <property type="match status" value="1"/>
</dbReference>
<dbReference type="GO" id="GO:0030295">
    <property type="term" value="F:protein kinase activator activity"/>
    <property type="evidence" value="ECO:0007669"/>
    <property type="project" value="TreeGrafter"/>
</dbReference>
<dbReference type="InterPro" id="IPR002178">
    <property type="entry name" value="PTS_EIIA_type-2_dom"/>
</dbReference>
<sequence>MDIGDLLAPKGVVLRSGASSKRQALHALAEAASHALGLDEARIFDALMERETLGSTGLGSGVAVPHARLTEVEKVTAVFVRLDTPVAYDAVDDRPVDLIVGLFAPPKAGAEHLRALAAVSRALRSPELREQLRQARTTDAIRALFVKDATAATAA</sequence>
<dbReference type="PROSITE" id="PS00372">
    <property type="entry name" value="PTS_EIIA_TYPE_2_HIS"/>
    <property type="match status" value="1"/>
</dbReference>
<dbReference type="GO" id="GO:0009401">
    <property type="term" value="P:phosphoenolpyruvate-dependent sugar phosphotransferase system"/>
    <property type="evidence" value="ECO:0007669"/>
    <property type="project" value="InterPro"/>
</dbReference>
<dbReference type="InterPro" id="IPR016152">
    <property type="entry name" value="PTrfase/Anion_transptr"/>
</dbReference>
<dbReference type="STRING" id="172043.RM53_04835"/>
<evidence type="ECO:0000313" key="3">
    <source>
        <dbReference type="Proteomes" id="UP000031166"/>
    </source>
</evidence>
<reference evidence="2 3" key="1">
    <citation type="submission" date="2014-12" db="EMBL/GenBank/DDBJ databases">
        <title>Genome sequencing of Brevundimonas nasdae TPW30.</title>
        <authorList>
            <person name="Tan P.W."/>
            <person name="Chan K.-G."/>
        </authorList>
    </citation>
    <scope>NUCLEOTIDE SEQUENCE [LARGE SCALE GENOMIC DNA]</scope>
    <source>
        <strain evidence="2 3">TPW30</strain>
    </source>
</reference>
<dbReference type="RefSeq" id="WP_039244754.1">
    <property type="nucleotide sequence ID" value="NZ_JBBCLU010000003.1"/>
</dbReference>
<dbReference type="AlphaFoldDB" id="A0A0B4CTM0"/>
<dbReference type="GO" id="GO:0008982">
    <property type="term" value="F:protein-N(PI)-phosphohistidine-sugar phosphotransferase activity"/>
    <property type="evidence" value="ECO:0007669"/>
    <property type="project" value="InterPro"/>
</dbReference>
<comment type="caution">
    <text evidence="2">The sequence shown here is derived from an EMBL/GenBank/DDBJ whole genome shotgun (WGS) entry which is preliminary data.</text>
</comment>
<dbReference type="PANTHER" id="PTHR47738">
    <property type="entry name" value="PTS SYSTEM FRUCTOSE-LIKE EIIA COMPONENT-RELATED"/>
    <property type="match status" value="1"/>
</dbReference>
<dbReference type="NCBIfam" id="TIGR01419">
    <property type="entry name" value="nitro_reg_IIA"/>
    <property type="match status" value="1"/>
</dbReference>
<dbReference type="CDD" id="cd00211">
    <property type="entry name" value="PTS_IIA_fru"/>
    <property type="match status" value="1"/>
</dbReference>
<dbReference type="Gene3D" id="3.40.930.10">
    <property type="entry name" value="Mannitol-specific EII, Chain A"/>
    <property type="match status" value="1"/>
</dbReference>
<name>A0A0B4CTM0_9CAUL</name>
<evidence type="ECO:0000313" key="2">
    <source>
        <dbReference type="EMBL" id="KIC59737.1"/>
    </source>
</evidence>
<dbReference type="InterPro" id="IPR051541">
    <property type="entry name" value="PTS_SugarTrans_NitroReg"/>
</dbReference>
<proteinExistence type="predicted"/>
<protein>
    <submittedName>
        <fullName evidence="2">Nitrogen regulatory protein</fullName>
    </submittedName>
</protein>
<dbReference type="InterPro" id="IPR006320">
    <property type="entry name" value="PTS_Nitro_regul"/>
</dbReference>
<accession>A0A0B4CTM0</accession>